<dbReference type="Proteomes" id="UP000092555">
    <property type="component" value="Unassembled WGS sequence"/>
</dbReference>
<dbReference type="GO" id="GO:0005758">
    <property type="term" value="C:mitochondrial intermembrane space"/>
    <property type="evidence" value="ECO:0007669"/>
    <property type="project" value="UniProtKB-SubCell"/>
</dbReference>
<keyword evidence="6 9" id="KW-0408">Iron</keyword>
<reference evidence="13 14" key="1">
    <citation type="submission" date="2016-05" db="EMBL/GenBank/DDBJ databases">
        <title>Comparative genomics of biotechnologically important yeasts.</title>
        <authorList>
            <consortium name="DOE Joint Genome Institute"/>
            <person name="Riley R."/>
            <person name="Haridas S."/>
            <person name="Wolfe K.H."/>
            <person name="Lopes M.R."/>
            <person name="Hittinger C.T."/>
            <person name="Goker M."/>
            <person name="Salamov A."/>
            <person name="Wisecaver J."/>
            <person name="Long T.M."/>
            <person name="Aerts A.L."/>
            <person name="Barry K."/>
            <person name="Choi C."/>
            <person name="Clum A."/>
            <person name="Coughlan A.Y."/>
            <person name="Deshpande S."/>
            <person name="Douglass A.P."/>
            <person name="Hanson S.J."/>
            <person name="Klenk H.-P."/>
            <person name="LaButti K."/>
            <person name="Lapidus A."/>
            <person name="Lindquist E."/>
            <person name="Lipzen A."/>
            <person name="Meier-kolthoff J.P."/>
            <person name="Ohm R.A."/>
            <person name="Otillar R.P."/>
            <person name="Pangilinan J."/>
            <person name="Peng Y."/>
            <person name="Rokas A."/>
            <person name="Rosa C.A."/>
            <person name="Scheuner C."/>
            <person name="Sibirny A.A."/>
            <person name="Slot J.C."/>
            <person name="Stielow J.B."/>
            <person name="Sun H."/>
            <person name="Kurtzman C.P."/>
            <person name="Blackwell M."/>
            <person name="Grigoriev I.V."/>
            <person name="Jeffries T.W."/>
        </authorList>
    </citation>
    <scope>NUCLEOTIDE SEQUENCE [LARGE SCALE GENOMIC DNA]</scope>
    <source>
        <strain evidence="13 14">NRRL YB-4993</strain>
    </source>
</reference>
<keyword evidence="8 9" id="KW-0496">Mitochondrion</keyword>
<keyword evidence="14" id="KW-1185">Reference proteome</keyword>
<keyword evidence="5 9" id="KW-0479">Metal-binding</keyword>
<evidence type="ECO:0000256" key="4">
    <source>
        <dbReference type="ARBA" id="ARBA00022490"/>
    </source>
</evidence>
<feature type="binding site" evidence="9">
    <location>
        <position position="232"/>
    </location>
    <ligand>
        <name>[2Fe-2S] cluster</name>
        <dbReference type="ChEBI" id="CHEBI:190135"/>
    </ligand>
</feature>
<sequence>MSVLLLLHPTVVTDEALVSQSKQQIHGRYPNASITQHIIERVANNSVGLPAEHYDLISYVNPNENHLGIPTTVMTKLFQALKPDGELIGDLPLDQDLDVLMSGFLIQQPGKWLKPAPVAASAVLLKKKTPSGEPRRKPLFKKAAASAAPQAAAAEEGEAEEDSGMKRKLQATKLAYFSDVSSNEEEDESDFIDEDDLIADAERLNNYNIVVPKKCELPSGKKRRKACKDCTCGLKEAEESEDTNTRTLQDSILGKMAQLATTEAIKIEERLKNSKVQFTEEELAEIDFTVEGKTGGCGSCALGDAFRCDGCPYLGLPPFKPGEAITLAGMDEDI</sequence>
<dbReference type="Pfam" id="PF16803">
    <property type="entry name" value="DRE2_N"/>
    <property type="match status" value="1"/>
</dbReference>
<gene>
    <name evidence="13" type="ORF">METBIDRAFT_42773</name>
</gene>
<keyword evidence="4 9" id="KW-0963">Cytoplasm</keyword>
<feature type="binding site" evidence="9">
    <location>
        <position position="300"/>
    </location>
    <ligand>
        <name>[4Fe-4S] cluster</name>
        <dbReference type="ChEBI" id="CHEBI:49883"/>
    </ligand>
</feature>
<protein>
    <submittedName>
        <fullName evidence="13">Fe-S cluster assembly protein DRE2</fullName>
    </submittedName>
</protein>
<dbReference type="OrthoDB" id="311633at2759"/>
<dbReference type="GO" id="GO:0051537">
    <property type="term" value="F:2 iron, 2 sulfur cluster binding"/>
    <property type="evidence" value="ECO:0007669"/>
    <property type="project" value="UniProtKB-UniRule"/>
</dbReference>
<dbReference type="Pfam" id="PF05093">
    <property type="entry name" value="CIAPIN1"/>
    <property type="match status" value="1"/>
</dbReference>
<dbReference type="GO" id="GO:0051539">
    <property type="term" value="F:4 iron, 4 sulfur cluster binding"/>
    <property type="evidence" value="ECO:0007669"/>
    <property type="project" value="UniProtKB-KW"/>
</dbReference>
<evidence type="ECO:0000313" key="13">
    <source>
        <dbReference type="EMBL" id="OBA21130.1"/>
    </source>
</evidence>
<comment type="domain">
    <text evidence="9">The twin Cx2C motifs are involved in the recognition by the mitochondrial MIA40-ERV1 disulfide relay system. The formation of 2 disulfide bonds in the Cx2C motifs through dithiol/disulfide exchange reactions effectively traps the protein in the mitochondrial intermembrane space.</text>
</comment>
<evidence type="ECO:0000256" key="7">
    <source>
        <dbReference type="ARBA" id="ARBA00023014"/>
    </source>
</evidence>
<proteinExistence type="inferred from homology"/>
<evidence type="ECO:0000256" key="10">
    <source>
        <dbReference type="SAM" id="MobiDB-lite"/>
    </source>
</evidence>
<feature type="domain" description="Anamorsin C-terminal" evidence="11">
    <location>
        <begin position="210"/>
        <end position="327"/>
    </location>
</feature>
<dbReference type="GO" id="GO:0034599">
    <property type="term" value="P:cellular response to oxidative stress"/>
    <property type="evidence" value="ECO:0007669"/>
    <property type="project" value="EnsemblFungi"/>
</dbReference>
<comment type="similarity">
    <text evidence="2 9">Belongs to the anamorsin family.</text>
</comment>
<dbReference type="GO" id="GO:0097361">
    <property type="term" value="C:cytosolic [4Fe-4S] assembly targeting complex"/>
    <property type="evidence" value="ECO:0007669"/>
    <property type="project" value="EnsemblFungi"/>
</dbReference>
<dbReference type="Gene3D" id="3.40.50.11000">
    <property type="entry name" value="Fe-S cluster assembly protein Dre2, N-terminal domain"/>
    <property type="match status" value="1"/>
</dbReference>
<feature type="short sequence motif" description="Cx2C motif 1" evidence="9">
    <location>
        <begin position="297"/>
        <end position="300"/>
    </location>
</feature>
<evidence type="ECO:0000259" key="11">
    <source>
        <dbReference type="Pfam" id="PF05093"/>
    </source>
</evidence>
<comment type="caution">
    <text evidence="9">Lacks conserved residue(s) required for the propagation of feature annotation.</text>
</comment>
<dbReference type="PANTHER" id="PTHR13273:SF14">
    <property type="entry name" value="ANAMORSIN"/>
    <property type="match status" value="1"/>
</dbReference>
<name>A0A1A0HAV8_9ASCO</name>
<evidence type="ECO:0000256" key="2">
    <source>
        <dbReference type="ARBA" id="ARBA00008169"/>
    </source>
</evidence>
<keyword evidence="9" id="KW-0001">2Fe-2S</keyword>
<comment type="cofactor">
    <cofactor evidence="9">
        <name>[2Fe-2S] cluster</name>
        <dbReference type="ChEBI" id="CHEBI:190135"/>
    </cofactor>
</comment>
<feature type="domain" description="Fe-S cluster assembly protein Dre2 N-terminal" evidence="12">
    <location>
        <begin position="2"/>
        <end position="126"/>
    </location>
</feature>
<dbReference type="GO" id="GO:0045019">
    <property type="term" value="P:negative regulation of nitric oxide biosynthetic process"/>
    <property type="evidence" value="ECO:0007669"/>
    <property type="project" value="EnsemblFungi"/>
</dbReference>
<feature type="region of interest" description="Disordered" evidence="10">
    <location>
        <begin position="129"/>
        <end position="165"/>
    </location>
</feature>
<dbReference type="GeneID" id="30030561"/>
<comment type="subcellular location">
    <subcellularLocation>
        <location evidence="9">Cytoplasm</location>
    </subcellularLocation>
    <subcellularLocation>
        <location evidence="9">Mitochondrion intermembrane space</location>
    </subcellularLocation>
</comment>
<evidence type="ECO:0000256" key="9">
    <source>
        <dbReference type="HAMAP-Rule" id="MF_03115"/>
    </source>
</evidence>
<keyword evidence="7 9" id="KW-0411">Iron-sulfur</keyword>
<feature type="binding site" evidence="9">
    <location>
        <position position="215"/>
    </location>
    <ligand>
        <name>[2Fe-2S] cluster</name>
        <dbReference type="ChEBI" id="CHEBI:190135"/>
    </ligand>
</feature>
<feature type="binding site" evidence="9">
    <location>
        <position position="308"/>
    </location>
    <ligand>
        <name>[4Fe-4S] cluster</name>
        <dbReference type="ChEBI" id="CHEBI:49883"/>
    </ligand>
</feature>
<dbReference type="GO" id="GO:0046872">
    <property type="term" value="F:metal ion binding"/>
    <property type="evidence" value="ECO:0007669"/>
    <property type="project" value="UniProtKB-KW"/>
</dbReference>
<organism evidence="13 14">
    <name type="scientific">Metschnikowia bicuspidata var. bicuspidata NRRL YB-4993</name>
    <dbReference type="NCBI Taxonomy" id="869754"/>
    <lineage>
        <taxon>Eukaryota</taxon>
        <taxon>Fungi</taxon>
        <taxon>Dikarya</taxon>
        <taxon>Ascomycota</taxon>
        <taxon>Saccharomycotina</taxon>
        <taxon>Pichiomycetes</taxon>
        <taxon>Metschnikowiaceae</taxon>
        <taxon>Metschnikowia</taxon>
    </lineage>
</organism>
<comment type="caution">
    <text evidence="13">The sequence shown here is derived from an EMBL/GenBank/DDBJ whole genome shotgun (WGS) entry which is preliminary data.</text>
</comment>
<evidence type="ECO:0000256" key="3">
    <source>
        <dbReference type="ARBA" id="ARBA00022485"/>
    </source>
</evidence>
<evidence type="ECO:0000256" key="1">
    <source>
        <dbReference type="ARBA" id="ARBA00001966"/>
    </source>
</evidence>
<feature type="binding site" evidence="9">
    <location>
        <position position="311"/>
    </location>
    <ligand>
        <name>[4Fe-4S] cluster</name>
        <dbReference type="ChEBI" id="CHEBI:49883"/>
    </ligand>
</feature>
<dbReference type="GO" id="GO:0009055">
    <property type="term" value="F:electron transfer activity"/>
    <property type="evidence" value="ECO:0007669"/>
    <property type="project" value="UniProtKB-UniRule"/>
</dbReference>
<dbReference type="InterPro" id="IPR046408">
    <property type="entry name" value="CIAPIN1"/>
</dbReference>
<feature type="binding site" evidence="9">
    <location>
        <position position="227"/>
    </location>
    <ligand>
        <name>[2Fe-2S] cluster</name>
        <dbReference type="ChEBI" id="CHEBI:190135"/>
    </ligand>
</feature>
<feature type="binding site" evidence="9">
    <location>
        <position position="297"/>
    </location>
    <ligand>
        <name>[4Fe-4S] cluster</name>
        <dbReference type="ChEBI" id="CHEBI:49883"/>
    </ligand>
</feature>
<dbReference type="EMBL" id="LXTC01000003">
    <property type="protein sequence ID" value="OBA21130.1"/>
    <property type="molecule type" value="Genomic_DNA"/>
</dbReference>
<dbReference type="InterPro" id="IPR031838">
    <property type="entry name" value="Dre2_N"/>
</dbReference>
<keyword evidence="3 9" id="KW-0004">4Fe-4S</keyword>
<evidence type="ECO:0000256" key="6">
    <source>
        <dbReference type="ARBA" id="ARBA00023004"/>
    </source>
</evidence>
<evidence type="ECO:0000259" key="12">
    <source>
        <dbReference type="Pfam" id="PF16803"/>
    </source>
</evidence>
<feature type="region of interest" description="Fe-S binding site B" evidence="9">
    <location>
        <begin position="297"/>
        <end position="311"/>
    </location>
</feature>
<dbReference type="AlphaFoldDB" id="A0A1A0HAV8"/>
<feature type="binding site" evidence="9">
    <location>
        <position position="230"/>
    </location>
    <ligand>
        <name>[2Fe-2S] cluster</name>
        <dbReference type="ChEBI" id="CHEBI:190135"/>
    </ligand>
</feature>
<comment type="domain">
    <text evidence="9">The N-terminal domain has structural similarity with S-adenosyl-L-methionine-dependent methyltransferases, but does not bind S-adenosyl-L-methionine. It is required for correct assembly of the 2 Fe-S clusters.</text>
</comment>
<dbReference type="HAMAP" id="MF_03115">
    <property type="entry name" value="Anamorsin"/>
    <property type="match status" value="1"/>
</dbReference>
<evidence type="ECO:0000256" key="5">
    <source>
        <dbReference type="ARBA" id="ARBA00022723"/>
    </source>
</evidence>
<comment type="cofactor">
    <cofactor evidence="1 9">
        <name>[4Fe-4S] cluster</name>
        <dbReference type="ChEBI" id="CHEBI:49883"/>
    </cofactor>
</comment>
<dbReference type="STRING" id="869754.A0A1A0HAV8"/>
<feature type="compositionally biased region" description="Low complexity" evidence="10">
    <location>
        <begin position="143"/>
        <end position="154"/>
    </location>
</feature>
<feature type="short sequence motif" description="Cx2C motif 2" evidence="9">
    <location>
        <begin position="308"/>
        <end position="311"/>
    </location>
</feature>
<dbReference type="PANTHER" id="PTHR13273">
    <property type="entry name" value="ANAMORSIN"/>
    <property type="match status" value="1"/>
</dbReference>
<dbReference type="GO" id="GO:0005829">
    <property type="term" value="C:cytosol"/>
    <property type="evidence" value="ECO:0007669"/>
    <property type="project" value="EnsemblFungi"/>
</dbReference>
<evidence type="ECO:0000256" key="8">
    <source>
        <dbReference type="ARBA" id="ARBA00023128"/>
    </source>
</evidence>
<evidence type="ECO:0000313" key="14">
    <source>
        <dbReference type="Proteomes" id="UP000092555"/>
    </source>
</evidence>
<comment type="domain">
    <text evidence="9">The C-terminal domain binds 2 Fe-S clusters but is otherwise mostly in an intrinsically disordered conformation.</text>
</comment>
<accession>A0A1A0HAV8</accession>
<dbReference type="GO" id="GO:1901299">
    <property type="term" value="P:negative regulation of hydrogen peroxide-mediated programmed cell death"/>
    <property type="evidence" value="ECO:0007669"/>
    <property type="project" value="EnsemblFungi"/>
</dbReference>
<dbReference type="RefSeq" id="XP_018711640.1">
    <property type="nucleotide sequence ID" value="XM_018857585.1"/>
</dbReference>
<dbReference type="GO" id="GO:0016226">
    <property type="term" value="P:iron-sulfur cluster assembly"/>
    <property type="evidence" value="ECO:0007669"/>
    <property type="project" value="UniProtKB-UniRule"/>
</dbReference>
<dbReference type="InterPro" id="IPR007785">
    <property type="entry name" value="Anamorsin"/>
</dbReference>